<proteinExistence type="predicted"/>
<reference evidence="1 2" key="1">
    <citation type="journal article" date="2013" name="Genome Announc.">
        <title>Draft genome sequences for three mercury-methylating, sulfate-reducing bacteria.</title>
        <authorList>
            <person name="Brown S.D."/>
            <person name="Hurt R.A.Jr."/>
            <person name="Gilmour C.C."/>
            <person name="Elias D.A."/>
        </authorList>
    </citation>
    <scope>NUCLEOTIDE SEQUENCE [LARGE SCALE GENOMIC DNA]</scope>
    <source>
        <strain evidence="1 2">DSM 16529</strain>
    </source>
</reference>
<dbReference type="AlphaFoldDB" id="S7TFV4"/>
<sequence>MLYSLRSLQKSGGCLRVRCPGCAEKRDVRLEDDERRKAFYCQVCRTPYIVEVYEDGLVQVA</sequence>
<gene>
    <name evidence="1" type="ORF">dsat_2191</name>
</gene>
<keyword evidence="2" id="KW-1185">Reference proteome</keyword>
<dbReference type="RefSeq" id="WP_020886077.1">
    <property type="nucleotide sequence ID" value="NZ_ATHI01000004.1"/>
</dbReference>
<organism evidence="1 2">
    <name type="scientific">Alkalidesulfovibrio alkalitolerans DSM 16529</name>
    <dbReference type="NCBI Taxonomy" id="1121439"/>
    <lineage>
        <taxon>Bacteria</taxon>
        <taxon>Pseudomonadati</taxon>
        <taxon>Thermodesulfobacteriota</taxon>
        <taxon>Desulfovibrionia</taxon>
        <taxon>Desulfovibrionales</taxon>
        <taxon>Desulfovibrionaceae</taxon>
        <taxon>Alkalidesulfovibrio</taxon>
    </lineage>
</organism>
<dbReference type="PATRIC" id="fig|1121439.3.peg.580"/>
<dbReference type="Proteomes" id="UP000014975">
    <property type="component" value="Unassembled WGS sequence"/>
</dbReference>
<name>S7TFV4_9BACT</name>
<dbReference type="STRING" id="1121439.dsat_2191"/>
<evidence type="ECO:0000313" key="1">
    <source>
        <dbReference type="EMBL" id="EPR35490.1"/>
    </source>
</evidence>
<accession>S7TFV4</accession>
<dbReference type="EMBL" id="ATHI01000004">
    <property type="protein sequence ID" value="EPR35490.1"/>
    <property type="molecule type" value="Genomic_DNA"/>
</dbReference>
<evidence type="ECO:0000313" key="2">
    <source>
        <dbReference type="Proteomes" id="UP000014975"/>
    </source>
</evidence>
<comment type="caution">
    <text evidence="1">The sequence shown here is derived from an EMBL/GenBank/DDBJ whole genome shotgun (WGS) entry which is preliminary data.</text>
</comment>
<protein>
    <submittedName>
        <fullName evidence="1">Uncharacterized protein</fullName>
    </submittedName>
</protein>